<keyword evidence="2" id="KW-0812">Transmembrane</keyword>
<dbReference type="EMBL" id="JAATJH010000012">
    <property type="protein sequence ID" value="NJC28408.1"/>
    <property type="molecule type" value="Genomic_DNA"/>
</dbReference>
<dbReference type="RefSeq" id="WP_168040403.1">
    <property type="nucleotide sequence ID" value="NZ_JAATJH010000012.1"/>
</dbReference>
<keyword evidence="4" id="KW-1185">Reference proteome</keyword>
<proteinExistence type="predicted"/>
<gene>
    <name evidence="3" type="ORF">GGR27_003931</name>
</gene>
<evidence type="ECO:0000256" key="2">
    <source>
        <dbReference type="SAM" id="Phobius"/>
    </source>
</evidence>
<feature type="region of interest" description="Disordered" evidence="1">
    <location>
        <begin position="1"/>
        <end position="21"/>
    </location>
</feature>
<sequence length="429" mass="46190">MPHPEEELSRRLREGQSEPDHSADDLLWSSIVASLPVGSVTKDTRSSRWAWLIVLLLLLLGGGAWWLINQHGTGLSDTIASEVTAASEKSSNRGDRNDDLVIPYAGNCTDETTSIGISARDNRARPIGAAYPITLHPRPRKINDRNSETANAALPIGSPKSRVQVVATNPIKLASPTIATPAVNALPVTTLTVPDRAIIVDNNPDEVFRKKRSAWSISAFAGANYLNEQFTGGAEPGQSELMNDATFGTVGQSAGLVLNRRLGSGFLVTSGLEVHRTHTLLDHEATVDTIATHPSFPGQTTDGLGRYTVTHNNKLTWLSVPIGLAYERRIGSVVASLGVGLNANYQIAASGKVLDPSGLSSAVMDVEHAKRLHLSYRLQPSLTLPLSENGNWQLQLRTSLNRLNFGRSADSGLKRSAWMYGGSVGVIYR</sequence>
<keyword evidence="2" id="KW-0472">Membrane</keyword>
<evidence type="ECO:0000256" key="1">
    <source>
        <dbReference type="SAM" id="MobiDB-lite"/>
    </source>
</evidence>
<organism evidence="3 4">
    <name type="scientific">Neolewinella antarctica</name>
    <dbReference type="NCBI Taxonomy" id="442734"/>
    <lineage>
        <taxon>Bacteria</taxon>
        <taxon>Pseudomonadati</taxon>
        <taxon>Bacteroidota</taxon>
        <taxon>Saprospiria</taxon>
        <taxon>Saprospirales</taxon>
        <taxon>Lewinellaceae</taxon>
        <taxon>Neolewinella</taxon>
    </lineage>
</organism>
<feature type="transmembrane region" description="Helical" evidence="2">
    <location>
        <begin position="49"/>
        <end position="68"/>
    </location>
</feature>
<dbReference type="Proteomes" id="UP000770785">
    <property type="component" value="Unassembled WGS sequence"/>
</dbReference>
<protein>
    <recommendedName>
        <fullName evidence="5">Outer membrane protein beta-barrel domain-containing protein</fullName>
    </recommendedName>
</protein>
<evidence type="ECO:0008006" key="5">
    <source>
        <dbReference type="Google" id="ProtNLM"/>
    </source>
</evidence>
<reference evidence="3 4" key="1">
    <citation type="submission" date="2020-03" db="EMBL/GenBank/DDBJ databases">
        <title>Genomic Encyclopedia of Type Strains, Phase IV (KMG-IV): sequencing the most valuable type-strain genomes for metagenomic binning, comparative biology and taxonomic classification.</title>
        <authorList>
            <person name="Goeker M."/>
        </authorList>
    </citation>
    <scope>NUCLEOTIDE SEQUENCE [LARGE SCALE GENOMIC DNA]</scope>
    <source>
        <strain evidence="3 4">DSM 105096</strain>
    </source>
</reference>
<accession>A0ABX0XHU4</accession>
<evidence type="ECO:0000313" key="3">
    <source>
        <dbReference type="EMBL" id="NJC28408.1"/>
    </source>
</evidence>
<name>A0ABX0XHU4_9BACT</name>
<evidence type="ECO:0000313" key="4">
    <source>
        <dbReference type="Proteomes" id="UP000770785"/>
    </source>
</evidence>
<comment type="caution">
    <text evidence="3">The sequence shown here is derived from an EMBL/GenBank/DDBJ whole genome shotgun (WGS) entry which is preliminary data.</text>
</comment>
<keyword evidence="2" id="KW-1133">Transmembrane helix</keyword>